<proteinExistence type="predicted"/>
<sequence length="309" mass="34764">MEVEIQGEDGISGTQAPAPMDVAAPTPPQGNLSSTPNRPSTPCTTPSKSLCMTNQVPPYVPTPIKNPDFDSEFAMEEEGWCTDEEEEITTHESLNQIEKSATVYDLPIPFPPITNLSVDGKRPELNVGDKPDVQTKVLQPVGLNVDFRQNNVWENHGKLGLSIADRIRRSKEAAKVRIEYFPPVKTPEGKSRMLITKDDLLKSAKAYTWHLYGYFLGTDQLQNHEAYNVNVVASFLSSYKDHLEPAIANLRKLLQSLKGYQYIIVPDEEFLHDIKQRGNTEQEYLDAKAKWKALKSTFVLQLMILLGRH</sequence>
<dbReference type="AlphaFoldDB" id="A0A251S628"/>
<dbReference type="InParanoid" id="A0A251S628"/>
<dbReference type="PANTHER" id="PTHR34121:SF9">
    <property type="match status" value="1"/>
</dbReference>
<organism evidence="2 3">
    <name type="scientific">Helianthus annuus</name>
    <name type="common">Common sunflower</name>
    <dbReference type="NCBI Taxonomy" id="4232"/>
    <lineage>
        <taxon>Eukaryota</taxon>
        <taxon>Viridiplantae</taxon>
        <taxon>Streptophyta</taxon>
        <taxon>Embryophyta</taxon>
        <taxon>Tracheophyta</taxon>
        <taxon>Spermatophyta</taxon>
        <taxon>Magnoliopsida</taxon>
        <taxon>eudicotyledons</taxon>
        <taxon>Gunneridae</taxon>
        <taxon>Pentapetalae</taxon>
        <taxon>asterids</taxon>
        <taxon>campanulids</taxon>
        <taxon>Asterales</taxon>
        <taxon>Asteraceae</taxon>
        <taxon>Asteroideae</taxon>
        <taxon>Heliantheae alliance</taxon>
        <taxon>Heliantheae</taxon>
        <taxon>Helianthus</taxon>
    </lineage>
</organism>
<gene>
    <name evidence="2" type="ORF">HannXRQ_Chr15g0470611</name>
</gene>
<feature type="region of interest" description="Disordered" evidence="1">
    <location>
        <begin position="1"/>
        <end position="51"/>
    </location>
</feature>
<feature type="compositionally biased region" description="Polar residues" evidence="1">
    <location>
        <begin position="29"/>
        <end position="51"/>
    </location>
</feature>
<evidence type="ECO:0000256" key="1">
    <source>
        <dbReference type="SAM" id="MobiDB-lite"/>
    </source>
</evidence>
<dbReference type="EMBL" id="CM007904">
    <property type="protein sequence ID" value="OTF94304.1"/>
    <property type="molecule type" value="Genomic_DNA"/>
</dbReference>
<name>A0A251S628_HELAN</name>
<reference evidence="3" key="1">
    <citation type="journal article" date="2017" name="Nature">
        <title>The sunflower genome provides insights into oil metabolism, flowering and Asterid evolution.</title>
        <authorList>
            <person name="Badouin H."/>
            <person name="Gouzy J."/>
            <person name="Grassa C.J."/>
            <person name="Murat F."/>
            <person name="Staton S.E."/>
            <person name="Cottret L."/>
            <person name="Lelandais-Briere C."/>
            <person name="Owens G.L."/>
            <person name="Carrere S."/>
            <person name="Mayjonade B."/>
            <person name="Legrand L."/>
            <person name="Gill N."/>
            <person name="Kane N.C."/>
            <person name="Bowers J.E."/>
            <person name="Hubner S."/>
            <person name="Bellec A."/>
            <person name="Berard A."/>
            <person name="Berges H."/>
            <person name="Blanchet N."/>
            <person name="Boniface M.C."/>
            <person name="Brunel D."/>
            <person name="Catrice O."/>
            <person name="Chaidir N."/>
            <person name="Claudel C."/>
            <person name="Donnadieu C."/>
            <person name="Faraut T."/>
            <person name="Fievet G."/>
            <person name="Helmstetter N."/>
            <person name="King M."/>
            <person name="Knapp S.J."/>
            <person name="Lai Z."/>
            <person name="Le Paslier M.C."/>
            <person name="Lippi Y."/>
            <person name="Lorenzon L."/>
            <person name="Mandel J.R."/>
            <person name="Marage G."/>
            <person name="Marchand G."/>
            <person name="Marquand E."/>
            <person name="Bret-Mestries E."/>
            <person name="Morien E."/>
            <person name="Nambeesan S."/>
            <person name="Nguyen T."/>
            <person name="Pegot-Espagnet P."/>
            <person name="Pouilly N."/>
            <person name="Raftis F."/>
            <person name="Sallet E."/>
            <person name="Schiex T."/>
            <person name="Thomas J."/>
            <person name="Vandecasteele C."/>
            <person name="Vares D."/>
            <person name="Vear F."/>
            <person name="Vautrin S."/>
            <person name="Crespi M."/>
            <person name="Mangin B."/>
            <person name="Burke J.M."/>
            <person name="Salse J."/>
            <person name="Munos S."/>
            <person name="Vincourt P."/>
            <person name="Rieseberg L.H."/>
            <person name="Langlade N.B."/>
        </authorList>
    </citation>
    <scope>NUCLEOTIDE SEQUENCE [LARGE SCALE GENOMIC DNA]</scope>
    <source>
        <strain evidence="3">cv. SF193</strain>
    </source>
</reference>
<evidence type="ECO:0000313" key="2">
    <source>
        <dbReference type="EMBL" id="OTF94304.1"/>
    </source>
</evidence>
<dbReference type="PANTHER" id="PTHR34121">
    <property type="entry name" value="MYOSIN-11"/>
    <property type="match status" value="1"/>
</dbReference>
<accession>A0A251S628</accession>
<keyword evidence="3" id="KW-1185">Reference proteome</keyword>
<evidence type="ECO:0000313" key="3">
    <source>
        <dbReference type="Proteomes" id="UP000215914"/>
    </source>
</evidence>
<dbReference type="Proteomes" id="UP000215914">
    <property type="component" value="Chromosome 15"/>
</dbReference>
<protein>
    <submittedName>
        <fullName evidence="2">Uncharacterized protein</fullName>
    </submittedName>
</protein>